<dbReference type="GO" id="GO:0000981">
    <property type="term" value="F:DNA-binding transcription factor activity, RNA polymerase II-specific"/>
    <property type="evidence" value="ECO:0007669"/>
    <property type="project" value="TreeGrafter"/>
</dbReference>
<evidence type="ECO:0000256" key="3">
    <source>
        <dbReference type="ARBA" id="ARBA00022737"/>
    </source>
</evidence>
<dbReference type="GO" id="GO:0005634">
    <property type="term" value="C:nucleus"/>
    <property type="evidence" value="ECO:0007669"/>
    <property type="project" value="UniProtKB-SubCell"/>
</dbReference>
<protein>
    <submittedName>
        <fullName evidence="8">Protein krueppel</fullName>
    </submittedName>
</protein>
<keyword evidence="7" id="KW-1185">Reference proteome</keyword>
<name>A0A183QI70_9TREM</name>
<evidence type="ECO:0000256" key="4">
    <source>
        <dbReference type="ARBA" id="ARBA00022771"/>
    </source>
</evidence>
<dbReference type="SMART" id="SM00355">
    <property type="entry name" value="ZnF_C2H2"/>
    <property type="match status" value="3"/>
</dbReference>
<dbReference type="PROSITE" id="PS50157">
    <property type="entry name" value="ZINC_FINGER_C2H2_2"/>
    <property type="match status" value="3"/>
</dbReference>
<reference evidence="7" key="1">
    <citation type="submission" date="2022-06" db="EMBL/GenBank/DDBJ databases">
        <authorList>
            <person name="Berger JAMES D."/>
            <person name="Berger JAMES D."/>
        </authorList>
    </citation>
    <scope>NUCLEOTIDE SEQUENCE [LARGE SCALE GENOMIC DNA]</scope>
</reference>
<dbReference type="FunFam" id="3.30.160.60:FF:002004">
    <property type="entry name" value="Zinc finger protein 473"/>
    <property type="match status" value="1"/>
</dbReference>
<dbReference type="Proteomes" id="UP000050792">
    <property type="component" value="Unassembled WGS sequence"/>
</dbReference>
<dbReference type="SUPFAM" id="SSF57667">
    <property type="entry name" value="beta-beta-alpha zinc fingers"/>
    <property type="match status" value="2"/>
</dbReference>
<dbReference type="FunFam" id="3.30.160.60:FF:000340">
    <property type="entry name" value="zinc finger protein 473 isoform X1"/>
    <property type="match status" value="1"/>
</dbReference>
<dbReference type="PROSITE" id="PS00028">
    <property type="entry name" value="ZINC_FINGER_C2H2_1"/>
    <property type="match status" value="3"/>
</dbReference>
<organism evidence="7 8">
    <name type="scientific">Schistosoma rodhaini</name>
    <dbReference type="NCBI Taxonomy" id="6188"/>
    <lineage>
        <taxon>Eukaryota</taxon>
        <taxon>Metazoa</taxon>
        <taxon>Spiralia</taxon>
        <taxon>Lophotrochozoa</taxon>
        <taxon>Platyhelminthes</taxon>
        <taxon>Trematoda</taxon>
        <taxon>Digenea</taxon>
        <taxon>Strigeidida</taxon>
        <taxon>Schistosomatoidea</taxon>
        <taxon>Schistosomatidae</taxon>
        <taxon>Schistosoma</taxon>
    </lineage>
</organism>
<evidence type="ECO:0000256" key="6">
    <source>
        <dbReference type="ARBA" id="ARBA00023242"/>
    </source>
</evidence>
<evidence type="ECO:0000313" key="8">
    <source>
        <dbReference type="WBParaSite" id="SRDH1_21580.1"/>
    </source>
</evidence>
<keyword evidence="4" id="KW-0863">Zinc-finger</keyword>
<keyword evidence="3" id="KW-0677">Repeat</keyword>
<dbReference type="InterPro" id="IPR013087">
    <property type="entry name" value="Znf_C2H2_type"/>
</dbReference>
<dbReference type="InterPro" id="IPR050527">
    <property type="entry name" value="Snail/Krueppel_Znf"/>
</dbReference>
<evidence type="ECO:0000256" key="5">
    <source>
        <dbReference type="ARBA" id="ARBA00022833"/>
    </source>
</evidence>
<dbReference type="Pfam" id="PF00096">
    <property type="entry name" value="zf-C2H2"/>
    <property type="match status" value="3"/>
</dbReference>
<dbReference type="Gene3D" id="3.30.160.60">
    <property type="entry name" value="Classic Zinc Finger"/>
    <property type="match status" value="2"/>
</dbReference>
<evidence type="ECO:0000313" key="7">
    <source>
        <dbReference type="Proteomes" id="UP000050792"/>
    </source>
</evidence>
<sequence>MSYSFNYSTPKFFNEASIQINDTIPTPDNLPQCLDFHNNLNHYSNFSDSLLNNLKIDSYTTNRVYYNDSGYESIDCLNRTNQYEQKISKLKFSIDSILSHSPSVSSSSSSSAVLLSSPSLLSANNSNISSMFYQNNENSTPLIKTNRTMECKNQYFEEHYRLRIGENQYFVDNEQLYPMDLSIFNCKSSIIMKQSIKNGIKTTGEHYDCRYCGKSYSVKSSIRLHEATHTLPFHCQDCGKRFSRPWLRDIHHRTHTGEKPYECTICGRRFADRSNMRAHQRVHKERE</sequence>
<dbReference type="WBParaSite" id="SRDH1_21580.1">
    <property type="protein sequence ID" value="SRDH1_21580.1"/>
    <property type="gene ID" value="SRDH1_21580"/>
</dbReference>
<dbReference type="InterPro" id="IPR036236">
    <property type="entry name" value="Znf_C2H2_sf"/>
</dbReference>
<evidence type="ECO:0000256" key="1">
    <source>
        <dbReference type="ARBA" id="ARBA00004123"/>
    </source>
</evidence>
<dbReference type="PANTHER" id="PTHR24388">
    <property type="entry name" value="ZINC FINGER PROTEIN"/>
    <property type="match status" value="1"/>
</dbReference>
<dbReference type="AlphaFoldDB" id="A0A183QI70"/>
<keyword evidence="2" id="KW-0479">Metal-binding</keyword>
<keyword evidence="6" id="KW-0539">Nucleus</keyword>
<reference evidence="8" key="2">
    <citation type="submission" date="2023-11" db="UniProtKB">
        <authorList>
            <consortium name="WormBaseParasite"/>
        </authorList>
    </citation>
    <scope>IDENTIFICATION</scope>
</reference>
<dbReference type="PANTHER" id="PTHR24388:SF54">
    <property type="entry name" value="PROTEIN ESCARGOT"/>
    <property type="match status" value="1"/>
</dbReference>
<evidence type="ECO:0000256" key="2">
    <source>
        <dbReference type="ARBA" id="ARBA00022723"/>
    </source>
</evidence>
<dbReference type="GO" id="GO:0000978">
    <property type="term" value="F:RNA polymerase II cis-regulatory region sequence-specific DNA binding"/>
    <property type="evidence" value="ECO:0007669"/>
    <property type="project" value="TreeGrafter"/>
</dbReference>
<comment type="subcellular location">
    <subcellularLocation>
        <location evidence="1">Nucleus</location>
    </subcellularLocation>
</comment>
<proteinExistence type="predicted"/>
<keyword evidence="5" id="KW-0862">Zinc</keyword>
<accession>A0A183QI70</accession>
<dbReference type="GO" id="GO:0008270">
    <property type="term" value="F:zinc ion binding"/>
    <property type="evidence" value="ECO:0007669"/>
    <property type="project" value="UniProtKB-KW"/>
</dbReference>